<organism evidence="2 3">
    <name type="scientific">Candidatus Magnetominusculus xianensis</name>
    <dbReference type="NCBI Taxonomy" id="1748249"/>
    <lineage>
        <taxon>Bacteria</taxon>
        <taxon>Pseudomonadati</taxon>
        <taxon>Nitrospirota</taxon>
        <taxon>Nitrospiria</taxon>
        <taxon>Nitrospirales</taxon>
        <taxon>Nitrospiraceae</taxon>
        <taxon>Candidatus Magnetominusculus</taxon>
    </lineage>
</organism>
<reference evidence="2 3" key="1">
    <citation type="submission" date="2015-11" db="EMBL/GenBank/DDBJ databases">
        <authorList>
            <person name="Lin W."/>
        </authorList>
    </citation>
    <scope>NUCLEOTIDE SEQUENCE [LARGE SCALE GENOMIC DNA]</scope>
    <source>
        <strain evidence="2 3">HCH-1</strain>
    </source>
</reference>
<feature type="chain" id="PRO_5047012330" description="Secreted protein" evidence="1">
    <location>
        <begin position="23"/>
        <end position="478"/>
    </location>
</feature>
<keyword evidence="1" id="KW-0732">Signal</keyword>
<feature type="signal peptide" evidence="1">
    <location>
        <begin position="1"/>
        <end position="22"/>
    </location>
</feature>
<evidence type="ECO:0000313" key="2">
    <source>
        <dbReference type="EMBL" id="KWT77358.1"/>
    </source>
</evidence>
<name>A0ABR5SDF6_9BACT</name>
<dbReference type="Proteomes" id="UP000060487">
    <property type="component" value="Unassembled WGS sequence"/>
</dbReference>
<dbReference type="EMBL" id="LNQR01000123">
    <property type="protein sequence ID" value="KWT77358.1"/>
    <property type="molecule type" value="Genomic_DNA"/>
</dbReference>
<evidence type="ECO:0008006" key="4">
    <source>
        <dbReference type="Google" id="ProtNLM"/>
    </source>
</evidence>
<dbReference type="SUPFAM" id="SSF49785">
    <property type="entry name" value="Galactose-binding domain-like"/>
    <property type="match status" value="1"/>
</dbReference>
<keyword evidence="3" id="KW-1185">Reference proteome</keyword>
<protein>
    <recommendedName>
        <fullName evidence="4">Secreted protein</fullName>
    </recommendedName>
</protein>
<dbReference type="Gene3D" id="2.60.120.260">
    <property type="entry name" value="Galactose-binding domain-like"/>
    <property type="match status" value="1"/>
</dbReference>
<evidence type="ECO:0000256" key="1">
    <source>
        <dbReference type="SAM" id="SignalP"/>
    </source>
</evidence>
<dbReference type="InterPro" id="IPR008979">
    <property type="entry name" value="Galactose-bd-like_sf"/>
</dbReference>
<evidence type="ECO:0000313" key="3">
    <source>
        <dbReference type="Proteomes" id="UP000060487"/>
    </source>
</evidence>
<comment type="caution">
    <text evidence="2">The sequence shown here is derived from an EMBL/GenBank/DDBJ whole genome shotgun (WGS) entry which is preliminary data.</text>
</comment>
<proteinExistence type="predicted"/>
<accession>A0ABR5SDF6</accession>
<sequence length="478" mass="51661">MMIMKQIFAVILLLLLSSSAFGWPHFGRVNSATSAGFTFDNLTTDNVPEGTNQYFTVARAVSAIGTSISGNWYNGTKNWFTLYTDNITQGSNLWFTTSAARAALSAGTGISYDNTTGVITATGGGGGGGSIGGIDNFTLTTNQSGQAQIANWVINDIILAYFKLAVHAALTIFNMDDGVFDKFENQAGIDNRTVTWSDNVTYLASDHTYVSVHVGGAVAGTNLCSSPAYPGYPRIYGHNQGEPYVPTKLCDNSTGVPWSATVGPPYAIEFEFAAPVVLQGYNILFSYNYAPTVWEFYGSSDNSSWTLLDSQSVTLAYGQTNTYMFSGGNKTYRYWKFNVTAGQSGIAQVNEMHLLSGQVLPTYLNSILTSAPYIAPFNPTKARLIFIQQDNTTQGITLNTDLKAYVSSDNGTSWTQVTLAKDDVIQAGTSNTPAWNLLSGDVSLSGNNNQMRWRLMTFNNDNVTNKGTVTRAVALLVQ</sequence>
<gene>
    <name evidence="2" type="ORF">ASN18_3053</name>
</gene>